<dbReference type="PANTHER" id="PTHR44119">
    <property type="entry name" value="MAGNESIUM-CHELATASE SUBUNIT CHLH, CHLOROPLASTIC"/>
    <property type="match status" value="1"/>
</dbReference>
<feature type="domain" description="CobN/magnesium chelatase" evidence="4">
    <location>
        <begin position="596"/>
        <end position="846"/>
    </location>
</feature>
<keyword evidence="2" id="KW-0812">Transmembrane</keyword>
<feature type="domain" description="CobN/magnesium chelatase" evidence="4">
    <location>
        <begin position="853"/>
        <end position="1299"/>
    </location>
</feature>
<keyword evidence="2" id="KW-0472">Membrane</keyword>
<feature type="domain" description="CobN/magnesium chelatase" evidence="4">
    <location>
        <begin position="177"/>
        <end position="507"/>
    </location>
</feature>
<dbReference type="InterPro" id="IPR003672">
    <property type="entry name" value="CobN/Mg_chltase"/>
</dbReference>
<keyword evidence="6" id="KW-1185">Reference proteome</keyword>
<accession>A0A2T0VS44</accession>
<evidence type="ECO:0000313" key="5">
    <source>
        <dbReference type="EMBL" id="PRY73444.1"/>
    </source>
</evidence>
<protein>
    <submittedName>
        <fullName evidence="5">Cobaltochelatase CobN subunit</fullName>
    </submittedName>
</protein>
<dbReference type="PANTHER" id="PTHR44119:SF4">
    <property type="entry name" value="AEROBIC COBALTOCHELATASE SUBUNIT COBN"/>
    <property type="match status" value="1"/>
</dbReference>
<evidence type="ECO:0000256" key="1">
    <source>
        <dbReference type="SAM" id="MobiDB-lite"/>
    </source>
</evidence>
<dbReference type="EMBL" id="PVTM01000001">
    <property type="protein sequence ID" value="PRY73444.1"/>
    <property type="molecule type" value="Genomic_DNA"/>
</dbReference>
<feature type="transmembrane region" description="Helical" evidence="2">
    <location>
        <begin position="1412"/>
        <end position="1436"/>
    </location>
</feature>
<evidence type="ECO:0000256" key="2">
    <source>
        <dbReference type="SAM" id="Phobius"/>
    </source>
</evidence>
<keyword evidence="2" id="KW-1133">Transmembrane helix</keyword>
<feature type="chain" id="PRO_5015442477" evidence="3">
    <location>
        <begin position="30"/>
        <end position="1449"/>
    </location>
</feature>
<keyword evidence="3" id="KW-0732">Signal</keyword>
<sequence>MIGVKGRIRCGVLCLLALSLMALPTSALAKTLFGIVSERSAPALAAGADRFAREHPGHELVLRTPRQLEELSDRELVALWETADATLMAGVFGEGAVPRLARLLDREPPSGELLAVSSDRRLVTRSRLDGESVLMDLDTQQLDELHSKPADDEDPVDFHATLTDDFPEQAAWLRGRAYWQGRSDGNLSALMAWLLDEETREPEHRQAVRYYQQGEVTGTPEVDGERPLVAVLDLDSGDEAGNRILLDRLCRSLQERDLQCLGVLARWGAPSRQAVEGLARYDNLAAVVNLQDFVIGGGGEREAATAALETLDVPVLKGLRLPARTRSQWQISEDGMPWDSVHYQLAMPELQGVSQPLLLATAGEPQVHEATGLELQLLEPDDAQVARVAERARRWQRLQSTANKDKRLAIVYYNHPPGRHNVGADNLDVPESLWDILHRLRDAGYDTGPLPESPDALLDLIQTQGINLPENRRALADLHEKVPHLDPEAYEDYFDSLPASVRSEMEDGPLGYLQVQLRKAEEAGETALGKTLMKRTLGDIEHLLEGADHPIRERALRLLGQLKEHYDELLAGDSDDWQGARRQVAALVETGIEGLKGWGKAPGRIMTHDDDLLIPGLRFGKILVGPQPPRGWELNEELLHANTTIPPTHQYLGFYHWLRSDFRADAIVHLGRHSTYEFLPRRRAALGEDDYPLLVAGDIPGIYPYIVDGVGEGLQAKRRGLAVIIDHLTPPLKTTELYDELLELRQLVESWESAESGGDSALQGRAMEKIRETVEKLEVQDELVDTIAEEHGIDGLSYDNVDDAMLVHEIGHYLTDLQEDFMPHGLHVFGQDWDQGEVDLMLESMGDESARGALEHSPRAERDAFLAALNGRFVSPGQGNDPIRSTEALPTGRNFHALDGAVMPTKLAYELGEELAETAREGADPDGRAAVVLWASDTVRDEGTMVAFGMALLGVKPEWNSRGIVAGLERVDEARRDVLFTTSGLFRDLYPNLLAWLDRAVLLALDGASKAILQEHPELEKALQGALEPLGEMRDPGNDSLAENHVARHWVDETREAMEADVGDAEAGRQASLRLFGDAPGAYGAGVNRLVERSGAWEERSEVAGAYLQRMGHAYGVGENGRSAHDSFHRGLSRVSDTYLGRASHLYGLLDNNDAFDYLGGLNLAVETLSGEAPQGRVIEHADPERASIERLDTALVQELRGRYLNPEWLKPLMQHDYAGARTMGSEFLEYLWGWQVTNPEIIESWAWDAVKEVYLDDSHDLGLDAFLEEGHNVHVKTNMEAILLVAAQKGYWEPGDETRDALADQFARHVVESGLPGSGHTRPDHPMLDWIEPRLDDSLREKFQAARAEAQMPVPEDPVQPTRITELHTQSEPPPETASSAPPAVEPQEQKQEQEKAEPERDGGEGDPPSWQIWLLAGVPMVLFGGGLLHGALSGTGSRNSPRRRYVD</sequence>
<gene>
    <name evidence="5" type="ORF">BCL64_101109</name>
</gene>
<dbReference type="Proteomes" id="UP000239896">
    <property type="component" value="Unassembled WGS sequence"/>
</dbReference>
<reference evidence="5 6" key="1">
    <citation type="submission" date="2018-03" db="EMBL/GenBank/DDBJ databases">
        <title>Comparative analysis of microorganisms from saline springs in Andes Mountain Range, Colombia.</title>
        <authorList>
            <person name="Rubin E."/>
        </authorList>
    </citation>
    <scope>NUCLEOTIDE SEQUENCE [LARGE SCALE GENOMIC DNA]</scope>
    <source>
        <strain evidence="5 6">USBA 854</strain>
    </source>
</reference>
<name>A0A2T0VS44_9GAMM</name>
<dbReference type="Pfam" id="PF02514">
    <property type="entry name" value="CobN-Mg_chel"/>
    <property type="match status" value="3"/>
</dbReference>
<dbReference type="RefSeq" id="WP_219904785.1">
    <property type="nucleotide sequence ID" value="NZ_PVTM01000001.1"/>
</dbReference>
<feature type="region of interest" description="Disordered" evidence="1">
    <location>
        <begin position="1368"/>
        <end position="1412"/>
    </location>
</feature>
<feature type="signal peptide" evidence="3">
    <location>
        <begin position="1"/>
        <end position="29"/>
    </location>
</feature>
<feature type="compositionally biased region" description="Low complexity" evidence="1">
    <location>
        <begin position="1378"/>
        <end position="1388"/>
    </location>
</feature>
<proteinExistence type="predicted"/>
<evidence type="ECO:0000259" key="4">
    <source>
        <dbReference type="Pfam" id="PF02514"/>
    </source>
</evidence>
<dbReference type="CDD" id="cd10150">
    <property type="entry name" value="CobN_like"/>
    <property type="match status" value="1"/>
</dbReference>
<feature type="compositionally biased region" description="Basic and acidic residues" evidence="1">
    <location>
        <begin position="1389"/>
        <end position="1405"/>
    </location>
</feature>
<organism evidence="5 6">
    <name type="scientific">Halomonas ventosae</name>
    <dbReference type="NCBI Taxonomy" id="229007"/>
    <lineage>
        <taxon>Bacteria</taxon>
        <taxon>Pseudomonadati</taxon>
        <taxon>Pseudomonadota</taxon>
        <taxon>Gammaproteobacteria</taxon>
        <taxon>Oceanospirillales</taxon>
        <taxon>Halomonadaceae</taxon>
        <taxon>Halomonas</taxon>
    </lineage>
</organism>
<evidence type="ECO:0000313" key="6">
    <source>
        <dbReference type="Proteomes" id="UP000239896"/>
    </source>
</evidence>
<comment type="caution">
    <text evidence="5">The sequence shown here is derived from an EMBL/GenBank/DDBJ whole genome shotgun (WGS) entry which is preliminary data.</text>
</comment>
<evidence type="ECO:0000256" key="3">
    <source>
        <dbReference type="SAM" id="SignalP"/>
    </source>
</evidence>